<reference evidence="3" key="2">
    <citation type="submission" date="2015-01" db="EMBL/GenBank/DDBJ databases">
        <title>Evolutionary Origins and Diversification of the Mycorrhizal Mutualists.</title>
        <authorList>
            <consortium name="DOE Joint Genome Institute"/>
            <consortium name="Mycorrhizal Genomics Consortium"/>
            <person name="Kohler A."/>
            <person name="Kuo A."/>
            <person name="Nagy L.G."/>
            <person name="Floudas D."/>
            <person name="Copeland A."/>
            <person name="Barry K.W."/>
            <person name="Cichocki N."/>
            <person name="Veneault-Fourrey C."/>
            <person name="LaButti K."/>
            <person name="Lindquist E.A."/>
            <person name="Lipzen A."/>
            <person name="Lundell T."/>
            <person name="Morin E."/>
            <person name="Murat C."/>
            <person name="Riley R."/>
            <person name="Ohm R."/>
            <person name="Sun H."/>
            <person name="Tunlid A."/>
            <person name="Henrissat B."/>
            <person name="Grigoriev I.V."/>
            <person name="Hibbett D.S."/>
            <person name="Martin F."/>
        </authorList>
    </citation>
    <scope>NUCLEOTIDE SEQUENCE [LARGE SCALE GENOMIC DNA]</scope>
    <source>
        <strain evidence="3">Marx 270</strain>
    </source>
</reference>
<dbReference type="OrthoDB" id="2692223at2759"/>
<dbReference type="STRING" id="870435.A0A0C3PEG5"/>
<evidence type="ECO:0000313" key="3">
    <source>
        <dbReference type="Proteomes" id="UP000054217"/>
    </source>
</evidence>
<feature type="coiled-coil region" evidence="1">
    <location>
        <begin position="92"/>
        <end position="119"/>
    </location>
</feature>
<dbReference type="InParanoid" id="A0A0C3PEG5"/>
<organism evidence="2 3">
    <name type="scientific">Pisolithus tinctorius Marx 270</name>
    <dbReference type="NCBI Taxonomy" id="870435"/>
    <lineage>
        <taxon>Eukaryota</taxon>
        <taxon>Fungi</taxon>
        <taxon>Dikarya</taxon>
        <taxon>Basidiomycota</taxon>
        <taxon>Agaricomycotina</taxon>
        <taxon>Agaricomycetes</taxon>
        <taxon>Agaricomycetidae</taxon>
        <taxon>Boletales</taxon>
        <taxon>Sclerodermatineae</taxon>
        <taxon>Pisolithaceae</taxon>
        <taxon>Pisolithus</taxon>
    </lineage>
</organism>
<evidence type="ECO:0000313" key="2">
    <source>
        <dbReference type="EMBL" id="KIO06239.1"/>
    </source>
</evidence>
<dbReference type="AlphaFoldDB" id="A0A0C3PEG5"/>
<dbReference type="Proteomes" id="UP000054217">
    <property type="component" value="Unassembled WGS sequence"/>
</dbReference>
<reference evidence="2 3" key="1">
    <citation type="submission" date="2014-04" db="EMBL/GenBank/DDBJ databases">
        <authorList>
            <consortium name="DOE Joint Genome Institute"/>
            <person name="Kuo A."/>
            <person name="Kohler A."/>
            <person name="Costa M.D."/>
            <person name="Nagy L.G."/>
            <person name="Floudas D."/>
            <person name="Copeland A."/>
            <person name="Barry K.W."/>
            <person name="Cichocki N."/>
            <person name="Veneault-Fourrey C."/>
            <person name="LaButti K."/>
            <person name="Lindquist E.A."/>
            <person name="Lipzen A."/>
            <person name="Lundell T."/>
            <person name="Morin E."/>
            <person name="Murat C."/>
            <person name="Sun H."/>
            <person name="Tunlid A."/>
            <person name="Henrissat B."/>
            <person name="Grigoriev I.V."/>
            <person name="Hibbett D.S."/>
            <person name="Martin F."/>
            <person name="Nordberg H.P."/>
            <person name="Cantor M.N."/>
            <person name="Hua S.X."/>
        </authorList>
    </citation>
    <scope>NUCLEOTIDE SEQUENCE [LARGE SCALE GENOMIC DNA]</scope>
    <source>
        <strain evidence="2 3">Marx 270</strain>
    </source>
</reference>
<dbReference type="EMBL" id="KN831964">
    <property type="protein sequence ID" value="KIO06239.1"/>
    <property type="molecule type" value="Genomic_DNA"/>
</dbReference>
<dbReference type="HOGENOM" id="CLU_163768_0_0_1"/>
<proteinExistence type="predicted"/>
<protein>
    <submittedName>
        <fullName evidence="2">Uncharacterized protein</fullName>
    </submittedName>
</protein>
<gene>
    <name evidence="2" type="ORF">M404DRAFT_24969</name>
</gene>
<evidence type="ECO:0000256" key="1">
    <source>
        <dbReference type="SAM" id="Coils"/>
    </source>
</evidence>
<accession>A0A0C3PEG5</accession>
<sequence length="132" mass="14916">MPDGSDIHRTAAGWNFKEKIDNFLAMCNSIITSANLVSVQCPSQSSNSSRGHDTPPHLVSMMFFTNEESAEFQVKLHPSSYLINEELENNANEEDQRALARAYVQVEELKNNIKKKKAAHFNSVEFWPTASR</sequence>
<keyword evidence="1" id="KW-0175">Coiled coil</keyword>
<name>A0A0C3PEG5_PISTI</name>
<keyword evidence="3" id="KW-1185">Reference proteome</keyword>